<dbReference type="RefSeq" id="WP_058257342.1">
    <property type="nucleotide sequence ID" value="NZ_DUPS01000028.1"/>
</dbReference>
<evidence type="ECO:0000256" key="6">
    <source>
        <dbReference type="ARBA" id="ARBA00023143"/>
    </source>
</evidence>
<comment type="similarity">
    <text evidence="3">Belongs to the flagella basal body rod proteins family.</text>
</comment>
<protein>
    <recommendedName>
        <fullName evidence="4">Flagellar hook-associated protein 1</fullName>
    </recommendedName>
</protein>
<comment type="subcellular location">
    <subcellularLocation>
        <location evidence="1">Bacterial flagellum</location>
    </subcellularLocation>
    <subcellularLocation>
        <location evidence="2">Secreted</location>
    </subcellularLocation>
</comment>
<feature type="domain" description="Flagellar hook-associated protein FlgK helical" evidence="9">
    <location>
        <begin position="97"/>
        <end position="301"/>
    </location>
</feature>
<dbReference type="InterPro" id="IPR053927">
    <property type="entry name" value="FlgK_helical"/>
</dbReference>
<name>A0A0K8J3G1_9FIRM</name>
<dbReference type="GO" id="GO:0005576">
    <property type="term" value="C:extracellular region"/>
    <property type="evidence" value="ECO:0007669"/>
    <property type="project" value="UniProtKB-SubCell"/>
</dbReference>
<dbReference type="EMBL" id="LN879430">
    <property type="protein sequence ID" value="CUH91919.1"/>
    <property type="molecule type" value="Genomic_DNA"/>
</dbReference>
<dbReference type="NCBIfam" id="TIGR02492">
    <property type="entry name" value="flgK_ends"/>
    <property type="match status" value="1"/>
</dbReference>
<dbReference type="GO" id="GO:0044780">
    <property type="term" value="P:bacterial-type flagellum assembly"/>
    <property type="evidence" value="ECO:0007669"/>
    <property type="project" value="InterPro"/>
</dbReference>
<evidence type="ECO:0000256" key="1">
    <source>
        <dbReference type="ARBA" id="ARBA00004365"/>
    </source>
</evidence>
<dbReference type="InterPro" id="IPR002371">
    <property type="entry name" value="FlgK"/>
</dbReference>
<dbReference type="GO" id="GO:0009424">
    <property type="term" value="C:bacterial-type flagellum hook"/>
    <property type="evidence" value="ECO:0007669"/>
    <property type="project" value="InterPro"/>
</dbReference>
<keyword evidence="7" id="KW-0175">Coiled coil</keyword>
<evidence type="ECO:0000313" key="11">
    <source>
        <dbReference type="Proteomes" id="UP000196053"/>
    </source>
</evidence>
<sequence>MASTFFGLNIGKTGLYAYKAALNTTAHNISNSETEGYTRQVMGLKAGKALRMNSTYGMAGTGVEVTGVIQLRDEYYDLKYRKNNTILGEYASKSHYMTEIENYFNEVSVEGFTTAFDSMYNSLQELSNNGSNLSVRSQVVNYGKSLTEFFNSLSKNLKNIQEECNFEIRNMVDKINSTAQQIAALTKQINTLEVSGGTANDLRDQRALLVDELSQVAGVTVSESVVGAGIGVTTYLVKIDGQTLVDGANYNKLQVVPRQYKNNQNDIDGLYDIVWESGQSFNLSSQSLGGALKALYEIRDGNNRHNLQGSIYGIAGDSYLTLTDTNINEVEKLNIPETGVITVENKKYAYTGFEVNIDEESGKYTYTFELEEPLWLPVESSDASVGESINYKGIPYYLDQLNEFIRTFAKAYNDIHRTGKDLDNNSAADFFTATNKVNGREYVFGPLADSDDQYYYEYNRFSSQTGGFYEEVPQNRPLYGSYYFMTAENFTINSDLINNPNRIATATDVVNGIDNNDVVEALIALKRDKTMFGQGDPGGFMNTLVADIGIDTRKANNFATNQEDILNAITNQKLSISGVDIDEEAMNLVRFQNAYNLSAKVISVMNEIYDRLINYMGV</sequence>
<feature type="coiled-coil region" evidence="7">
    <location>
        <begin position="168"/>
        <end position="195"/>
    </location>
</feature>
<proteinExistence type="inferred from homology"/>
<gene>
    <name evidence="10" type="ORF">SD1D_0366</name>
</gene>
<evidence type="ECO:0000313" key="10">
    <source>
        <dbReference type="EMBL" id="CUH91919.1"/>
    </source>
</evidence>
<dbReference type="PRINTS" id="PR01005">
    <property type="entry name" value="FLGHOOKAP1"/>
</dbReference>
<evidence type="ECO:0000256" key="3">
    <source>
        <dbReference type="ARBA" id="ARBA00009677"/>
    </source>
</evidence>
<dbReference type="GO" id="GO:0005198">
    <property type="term" value="F:structural molecule activity"/>
    <property type="evidence" value="ECO:0007669"/>
    <property type="project" value="InterPro"/>
</dbReference>
<dbReference type="PANTHER" id="PTHR30033:SF1">
    <property type="entry name" value="FLAGELLAR HOOK-ASSOCIATED PROTEIN 1"/>
    <property type="match status" value="1"/>
</dbReference>
<dbReference type="PANTHER" id="PTHR30033">
    <property type="entry name" value="FLAGELLAR HOOK-ASSOCIATED PROTEIN 1"/>
    <property type="match status" value="1"/>
</dbReference>
<dbReference type="Pfam" id="PF22638">
    <property type="entry name" value="FlgK_D1"/>
    <property type="match status" value="1"/>
</dbReference>
<accession>A0A0K8J3G1</accession>
<evidence type="ECO:0000259" key="9">
    <source>
        <dbReference type="Pfam" id="PF22638"/>
    </source>
</evidence>
<evidence type="ECO:0000256" key="4">
    <source>
        <dbReference type="ARBA" id="ARBA00016244"/>
    </source>
</evidence>
<dbReference type="AlphaFoldDB" id="A0A0K8J3G1"/>
<keyword evidence="6" id="KW-0975">Bacterial flagellum</keyword>
<evidence type="ECO:0000256" key="2">
    <source>
        <dbReference type="ARBA" id="ARBA00004613"/>
    </source>
</evidence>
<dbReference type="Proteomes" id="UP000196053">
    <property type="component" value="Chromosome I"/>
</dbReference>
<dbReference type="Pfam" id="PF06429">
    <property type="entry name" value="Flg_bbr_C"/>
    <property type="match status" value="1"/>
</dbReference>
<dbReference type="OrthoDB" id="9802553at2"/>
<dbReference type="KEGG" id="hsd:SD1D_0366"/>
<evidence type="ECO:0000259" key="8">
    <source>
        <dbReference type="Pfam" id="PF06429"/>
    </source>
</evidence>
<reference evidence="11" key="1">
    <citation type="submission" date="2015-09" db="EMBL/GenBank/DDBJ databases">
        <authorList>
            <person name="Wibberg D."/>
        </authorList>
    </citation>
    <scope>NUCLEOTIDE SEQUENCE [LARGE SCALE GENOMIC DNA]</scope>
    <source>
        <strain evidence="11">SD1D</strain>
    </source>
</reference>
<feature type="domain" description="Flagellar basal-body/hook protein C-terminal" evidence="8">
    <location>
        <begin position="573"/>
        <end position="614"/>
    </location>
</feature>
<keyword evidence="11" id="KW-1185">Reference proteome</keyword>
<dbReference type="InterPro" id="IPR010930">
    <property type="entry name" value="Flg_bb/hook_C_dom"/>
</dbReference>
<keyword evidence="5" id="KW-0964">Secreted</keyword>
<evidence type="ECO:0000256" key="5">
    <source>
        <dbReference type="ARBA" id="ARBA00022525"/>
    </source>
</evidence>
<dbReference type="SUPFAM" id="SSF64518">
    <property type="entry name" value="Phase 1 flagellin"/>
    <property type="match status" value="1"/>
</dbReference>
<organism evidence="10 11">
    <name type="scientific">Herbinix luporum</name>
    <dbReference type="NCBI Taxonomy" id="1679721"/>
    <lineage>
        <taxon>Bacteria</taxon>
        <taxon>Bacillati</taxon>
        <taxon>Bacillota</taxon>
        <taxon>Clostridia</taxon>
        <taxon>Lachnospirales</taxon>
        <taxon>Lachnospiraceae</taxon>
        <taxon>Herbinix</taxon>
    </lineage>
</organism>
<evidence type="ECO:0000256" key="7">
    <source>
        <dbReference type="SAM" id="Coils"/>
    </source>
</evidence>